<evidence type="ECO:0000259" key="3">
    <source>
        <dbReference type="Pfam" id="PF01643"/>
    </source>
</evidence>
<dbReference type="InterPro" id="IPR002864">
    <property type="entry name" value="Acyl-ACP_thioesterase_NHD"/>
</dbReference>
<proteinExistence type="inferred from homology"/>
<accession>A0A167J8P4</accession>
<evidence type="ECO:0000313" key="4">
    <source>
        <dbReference type="EMBL" id="OAB80432.1"/>
    </source>
</evidence>
<dbReference type="InterPro" id="IPR029069">
    <property type="entry name" value="HotDog_dom_sf"/>
</dbReference>
<dbReference type="GO" id="GO:0016297">
    <property type="term" value="F:fatty acyl-[ACP] hydrolase activity"/>
    <property type="evidence" value="ECO:0007669"/>
    <property type="project" value="InterPro"/>
</dbReference>
<sequence length="130" mass="15128">MTSEKYTQTFIVPASAIDEREHVNNLTYLQWCVEAAEAHWEVKASETLRENYVWYVLNHHIEYKASAFEGEEIEVATWVTTAEGVKSERNYSITRVEDKKVLVEASTLWCLLNAKTLRPTKITDEIRTLF</sequence>
<dbReference type="AlphaFoldDB" id="A0A167J8P4"/>
<organism evidence="4 5">
    <name type="scientific">Cochleicola gelatinilyticus</name>
    <dbReference type="NCBI Taxonomy" id="1763537"/>
    <lineage>
        <taxon>Bacteria</taxon>
        <taxon>Pseudomonadati</taxon>
        <taxon>Bacteroidota</taxon>
        <taxon>Flavobacteriia</taxon>
        <taxon>Flavobacteriales</taxon>
        <taxon>Flavobacteriaceae</taxon>
        <taxon>Cochleicola</taxon>
    </lineage>
</organism>
<evidence type="ECO:0000313" key="5">
    <source>
        <dbReference type="Proteomes" id="UP000077013"/>
    </source>
</evidence>
<evidence type="ECO:0000256" key="2">
    <source>
        <dbReference type="ARBA" id="ARBA00022946"/>
    </source>
</evidence>
<keyword evidence="5" id="KW-1185">Reference proteome</keyword>
<dbReference type="CDD" id="cd00586">
    <property type="entry name" value="4HBT"/>
    <property type="match status" value="1"/>
</dbReference>
<protein>
    <submittedName>
        <fullName evidence="4">Thioesterase</fullName>
    </submittedName>
</protein>
<feature type="domain" description="Acyl-ACP thioesterase N-terminal hotdog" evidence="3">
    <location>
        <begin position="4"/>
        <end position="128"/>
    </location>
</feature>
<comment type="similarity">
    <text evidence="1">Belongs to the acyl-ACP thioesterase family.</text>
</comment>
<dbReference type="STRING" id="1763537.ULVI_06765"/>
<dbReference type="EMBL" id="LRXL01000026">
    <property type="protein sequence ID" value="OAB80432.1"/>
    <property type="molecule type" value="Genomic_DNA"/>
</dbReference>
<dbReference type="OrthoDB" id="9801517at2"/>
<dbReference type="PANTHER" id="PTHR31727:SF6">
    <property type="entry name" value="OLEOYL-ACYL CARRIER PROTEIN THIOESTERASE 1, CHLOROPLASTIC"/>
    <property type="match status" value="1"/>
</dbReference>
<dbReference type="Proteomes" id="UP000077013">
    <property type="component" value="Unassembled WGS sequence"/>
</dbReference>
<dbReference type="RefSeq" id="WP_068591000.1">
    <property type="nucleotide sequence ID" value="NZ_LRXL01000026.1"/>
</dbReference>
<reference evidence="4 5" key="1">
    <citation type="submission" date="2016-02" db="EMBL/GenBank/DDBJ databases">
        <title>Ulvibacter sp. LPB0005, isolated from Thais luteostoma.</title>
        <authorList>
            <person name="Shin S.-K."/>
            <person name="Yi H."/>
        </authorList>
    </citation>
    <scope>NUCLEOTIDE SEQUENCE [LARGE SCALE GENOMIC DNA]</scope>
    <source>
        <strain evidence="4 5">LPB0005</strain>
    </source>
</reference>
<keyword evidence="2" id="KW-0809">Transit peptide</keyword>
<dbReference type="Gene3D" id="3.10.129.10">
    <property type="entry name" value="Hotdog Thioesterase"/>
    <property type="match status" value="1"/>
</dbReference>
<dbReference type="InterPro" id="IPR045023">
    <property type="entry name" value="FATA/B"/>
</dbReference>
<evidence type="ECO:0000256" key="1">
    <source>
        <dbReference type="ARBA" id="ARBA00006500"/>
    </source>
</evidence>
<dbReference type="GO" id="GO:0000036">
    <property type="term" value="F:acyl carrier activity"/>
    <property type="evidence" value="ECO:0007669"/>
    <property type="project" value="TreeGrafter"/>
</dbReference>
<dbReference type="Pfam" id="PF01643">
    <property type="entry name" value="Acyl-ACP_TE"/>
    <property type="match status" value="1"/>
</dbReference>
<dbReference type="SUPFAM" id="SSF54637">
    <property type="entry name" value="Thioesterase/thiol ester dehydrase-isomerase"/>
    <property type="match status" value="1"/>
</dbReference>
<dbReference type="PANTHER" id="PTHR31727">
    <property type="entry name" value="OLEOYL-ACYL CARRIER PROTEIN THIOESTERASE 1, CHLOROPLASTIC"/>
    <property type="match status" value="1"/>
</dbReference>
<gene>
    <name evidence="4" type="ORF">ULVI_06765</name>
</gene>
<comment type="caution">
    <text evidence="4">The sequence shown here is derived from an EMBL/GenBank/DDBJ whole genome shotgun (WGS) entry which is preliminary data.</text>
</comment>
<name>A0A167J8P4_9FLAO</name>